<protein>
    <recommendedName>
        <fullName evidence="10">Type II secretion system protein K</fullName>
    </recommendedName>
</protein>
<feature type="compositionally biased region" description="Polar residues" evidence="11">
    <location>
        <begin position="117"/>
        <end position="141"/>
    </location>
</feature>
<evidence type="ECO:0000259" key="14">
    <source>
        <dbReference type="Pfam" id="PF21687"/>
    </source>
</evidence>
<dbReference type="SUPFAM" id="SSF54523">
    <property type="entry name" value="Pili subunits"/>
    <property type="match status" value="1"/>
</dbReference>
<dbReference type="Proteomes" id="UP001589813">
    <property type="component" value="Unassembled WGS sequence"/>
</dbReference>
<feature type="transmembrane region" description="Helical" evidence="12">
    <location>
        <begin position="15"/>
        <end position="34"/>
    </location>
</feature>
<keyword evidence="8 12" id="KW-1133">Transmembrane helix</keyword>
<dbReference type="Pfam" id="PF03934">
    <property type="entry name" value="T2SSK"/>
    <property type="match status" value="1"/>
</dbReference>
<feature type="domain" description="T2SS protein K second SAM-like" evidence="13">
    <location>
        <begin position="265"/>
        <end position="329"/>
    </location>
</feature>
<evidence type="ECO:0000256" key="9">
    <source>
        <dbReference type="ARBA" id="ARBA00023136"/>
    </source>
</evidence>
<evidence type="ECO:0000256" key="4">
    <source>
        <dbReference type="ARBA" id="ARBA00022475"/>
    </source>
</evidence>
<feature type="region of interest" description="Disordered" evidence="11">
    <location>
        <begin position="117"/>
        <end position="165"/>
    </location>
</feature>
<comment type="caution">
    <text evidence="15">The sequence shown here is derived from an EMBL/GenBank/DDBJ whole genome shotgun (WGS) entry which is preliminary data.</text>
</comment>
<dbReference type="InterPro" id="IPR045584">
    <property type="entry name" value="Pilin-like"/>
</dbReference>
<keyword evidence="9 10" id="KW-0472">Membrane</keyword>
<accession>A0ABV6BJY1</accession>
<name>A0ABV6BJY1_9GAMM</name>
<keyword evidence="3 10" id="KW-0813">Transport</keyword>
<dbReference type="Gene3D" id="1.10.40.60">
    <property type="entry name" value="EpsJ-like"/>
    <property type="match status" value="1"/>
</dbReference>
<evidence type="ECO:0000259" key="13">
    <source>
        <dbReference type="Pfam" id="PF03934"/>
    </source>
</evidence>
<dbReference type="RefSeq" id="WP_377248733.1">
    <property type="nucleotide sequence ID" value="NZ_JBHLXP010000011.1"/>
</dbReference>
<keyword evidence="4 10" id="KW-1003">Cell membrane</keyword>
<evidence type="ECO:0000313" key="15">
    <source>
        <dbReference type="EMBL" id="MFC0050679.1"/>
    </source>
</evidence>
<dbReference type="InterPro" id="IPR005628">
    <property type="entry name" value="GspK"/>
</dbReference>
<evidence type="ECO:0000256" key="10">
    <source>
        <dbReference type="PIRNR" id="PIRNR002786"/>
    </source>
</evidence>
<sequence>MKLLNRRSGRSQRGVALIAVMMVVAFVVLIAVSMSGRLQLELQRQINLQQRQQAIWLALGAEQFIQRLLKKSAAGKETVNLSQEWATQGAVFPVEQATISGTVTDLQACFNLNSLRPATGNNPGSGTDPNNGEQSPDNNNGRGPGAQNDTEKKADGNNNRNPNQQTPAQQAFLRMLEQNAVELSMPPDYLVARVADWLDADSTLQSAGGAEENDYAALELPYYSANSLMVSKSELRVILDMTPADYALVAPLVCVIPQVGTLQMNVNTMTEQQAPVLAALIPGLTEEDAKSLISSRPEKGYDSVDDFFSSNSSVFTQTPSAEVKTLFSVKSEYFQAEISIDTADSNFSLTSLLKLEDDQVQVVARRFGGPG</sequence>
<evidence type="ECO:0000256" key="12">
    <source>
        <dbReference type="SAM" id="Phobius"/>
    </source>
</evidence>
<evidence type="ECO:0000256" key="2">
    <source>
        <dbReference type="ARBA" id="ARBA00007246"/>
    </source>
</evidence>
<reference evidence="15 16" key="1">
    <citation type="submission" date="2024-09" db="EMBL/GenBank/DDBJ databases">
        <authorList>
            <person name="Sun Q."/>
            <person name="Mori K."/>
        </authorList>
    </citation>
    <scope>NUCLEOTIDE SEQUENCE [LARGE SCALE GENOMIC DNA]</scope>
    <source>
        <strain evidence="15 16">KCTC 23315</strain>
    </source>
</reference>
<dbReference type="SUPFAM" id="SSF158544">
    <property type="entry name" value="GspK insert domain-like"/>
    <property type="match status" value="2"/>
</dbReference>
<feature type="compositionally biased region" description="Polar residues" evidence="11">
    <location>
        <begin position="156"/>
        <end position="165"/>
    </location>
</feature>
<dbReference type="Gene3D" id="3.30.1300.30">
    <property type="entry name" value="GSPII I/J protein-like"/>
    <property type="match status" value="1"/>
</dbReference>
<evidence type="ECO:0000256" key="1">
    <source>
        <dbReference type="ARBA" id="ARBA00004533"/>
    </source>
</evidence>
<comment type="subcellular location">
    <subcellularLocation>
        <location evidence="1 10">Cell inner membrane</location>
    </subcellularLocation>
</comment>
<evidence type="ECO:0000256" key="6">
    <source>
        <dbReference type="ARBA" id="ARBA00022692"/>
    </source>
</evidence>
<keyword evidence="16" id="KW-1185">Reference proteome</keyword>
<dbReference type="Pfam" id="PF21687">
    <property type="entry name" value="T2SSK_1st"/>
    <property type="match status" value="1"/>
</dbReference>
<feature type="domain" description="T2SS protein K first SAM-like" evidence="14">
    <location>
        <begin position="108"/>
        <end position="258"/>
    </location>
</feature>
<comment type="similarity">
    <text evidence="2 10">Belongs to the GSP K family.</text>
</comment>
<dbReference type="InterPro" id="IPR038072">
    <property type="entry name" value="GspK_central_sf"/>
</dbReference>
<dbReference type="EMBL" id="JBHLXP010000011">
    <property type="protein sequence ID" value="MFC0050679.1"/>
    <property type="molecule type" value="Genomic_DNA"/>
</dbReference>
<dbReference type="PANTHER" id="PTHR38831">
    <property type="entry name" value="TYPE II SECRETION SYSTEM PROTEIN K"/>
    <property type="match status" value="1"/>
</dbReference>
<organism evidence="15 16">
    <name type="scientific">Rheinheimera tilapiae</name>
    <dbReference type="NCBI Taxonomy" id="875043"/>
    <lineage>
        <taxon>Bacteria</taxon>
        <taxon>Pseudomonadati</taxon>
        <taxon>Pseudomonadota</taxon>
        <taxon>Gammaproteobacteria</taxon>
        <taxon>Chromatiales</taxon>
        <taxon>Chromatiaceae</taxon>
        <taxon>Rheinheimera</taxon>
    </lineage>
</organism>
<dbReference type="InterPro" id="IPR049179">
    <property type="entry name" value="T2SSK_SAM-like_2nd"/>
</dbReference>
<keyword evidence="5 10" id="KW-0997">Cell inner membrane</keyword>
<dbReference type="PANTHER" id="PTHR38831:SF1">
    <property type="entry name" value="TYPE II SECRETION SYSTEM PROTEIN K-RELATED"/>
    <property type="match status" value="1"/>
</dbReference>
<evidence type="ECO:0000256" key="8">
    <source>
        <dbReference type="ARBA" id="ARBA00022989"/>
    </source>
</evidence>
<evidence type="ECO:0000313" key="16">
    <source>
        <dbReference type="Proteomes" id="UP001589813"/>
    </source>
</evidence>
<evidence type="ECO:0000256" key="11">
    <source>
        <dbReference type="SAM" id="MobiDB-lite"/>
    </source>
</evidence>
<keyword evidence="6 12" id="KW-0812">Transmembrane</keyword>
<keyword evidence="7" id="KW-0653">Protein transport</keyword>
<evidence type="ECO:0000256" key="7">
    <source>
        <dbReference type="ARBA" id="ARBA00022927"/>
    </source>
</evidence>
<dbReference type="InterPro" id="IPR049031">
    <property type="entry name" value="T2SSK_SAM-like_1st"/>
</dbReference>
<evidence type="ECO:0000256" key="5">
    <source>
        <dbReference type="ARBA" id="ARBA00022519"/>
    </source>
</evidence>
<dbReference type="NCBIfam" id="NF037980">
    <property type="entry name" value="T2SS_GspK"/>
    <property type="match status" value="1"/>
</dbReference>
<gene>
    <name evidence="15" type="primary">gspK</name>
    <name evidence="15" type="ORF">ACFFJP_20550</name>
</gene>
<dbReference type="PIRSF" id="PIRSF002786">
    <property type="entry name" value="XcpX"/>
    <property type="match status" value="1"/>
</dbReference>
<proteinExistence type="inferred from homology"/>
<evidence type="ECO:0000256" key="3">
    <source>
        <dbReference type="ARBA" id="ARBA00022448"/>
    </source>
</evidence>